<dbReference type="Proteomes" id="UP000886520">
    <property type="component" value="Chromosome 22"/>
</dbReference>
<protein>
    <submittedName>
        <fullName evidence="1">Uncharacterized protein</fullName>
    </submittedName>
</protein>
<organism evidence="1 2">
    <name type="scientific">Adiantum capillus-veneris</name>
    <name type="common">Maidenhair fern</name>
    <dbReference type="NCBI Taxonomy" id="13818"/>
    <lineage>
        <taxon>Eukaryota</taxon>
        <taxon>Viridiplantae</taxon>
        <taxon>Streptophyta</taxon>
        <taxon>Embryophyta</taxon>
        <taxon>Tracheophyta</taxon>
        <taxon>Polypodiopsida</taxon>
        <taxon>Polypodiidae</taxon>
        <taxon>Polypodiales</taxon>
        <taxon>Pteridineae</taxon>
        <taxon>Pteridaceae</taxon>
        <taxon>Vittarioideae</taxon>
        <taxon>Adiantum</taxon>
    </lineage>
</organism>
<reference evidence="1" key="1">
    <citation type="submission" date="2021-01" db="EMBL/GenBank/DDBJ databases">
        <title>Adiantum capillus-veneris genome.</title>
        <authorList>
            <person name="Fang Y."/>
            <person name="Liao Q."/>
        </authorList>
    </citation>
    <scope>NUCLEOTIDE SEQUENCE</scope>
    <source>
        <strain evidence="1">H3</strain>
        <tissue evidence="1">Leaf</tissue>
    </source>
</reference>
<accession>A0A9D4U5S2</accession>
<dbReference type="EMBL" id="JABFUD020000022">
    <property type="protein sequence ID" value="KAI5062008.1"/>
    <property type="molecule type" value="Genomic_DNA"/>
</dbReference>
<sequence>MRALSRGERGRGALGKGRRRLFPFSLNPYCSGLLNNKDTGEHLSVPSFLVLVIRQSVFAVAASSRFTPQHLLLDRVFNFYQNVWSLHLRKG</sequence>
<comment type="caution">
    <text evidence="1">The sequence shown here is derived from an EMBL/GenBank/DDBJ whole genome shotgun (WGS) entry which is preliminary data.</text>
</comment>
<evidence type="ECO:0000313" key="1">
    <source>
        <dbReference type="EMBL" id="KAI5062008.1"/>
    </source>
</evidence>
<proteinExistence type="predicted"/>
<evidence type="ECO:0000313" key="2">
    <source>
        <dbReference type="Proteomes" id="UP000886520"/>
    </source>
</evidence>
<keyword evidence="2" id="KW-1185">Reference proteome</keyword>
<gene>
    <name evidence="1" type="ORF">GOP47_0022547</name>
</gene>
<dbReference type="AlphaFoldDB" id="A0A9D4U5S2"/>
<name>A0A9D4U5S2_ADICA</name>